<sequence>MYSQFLFHDDIADILSVIFRFEQTKCRLGDGHDNFIRPSDKWEVSFTFAVNAY</sequence>
<organism evidence="1 2">
    <name type="scientific">Sinomicrobium oceani</name>
    <dbReference type="NCBI Taxonomy" id="1150368"/>
    <lineage>
        <taxon>Bacteria</taxon>
        <taxon>Pseudomonadati</taxon>
        <taxon>Bacteroidota</taxon>
        <taxon>Flavobacteriia</taxon>
        <taxon>Flavobacteriales</taxon>
        <taxon>Flavobacteriaceae</taxon>
        <taxon>Sinomicrobium</taxon>
    </lineage>
</organism>
<keyword evidence="2" id="KW-1185">Reference proteome</keyword>
<accession>A0A1K1PFS2</accession>
<dbReference type="EMBL" id="FPJE01000008">
    <property type="protein sequence ID" value="SFW46337.1"/>
    <property type="molecule type" value="Genomic_DNA"/>
</dbReference>
<dbReference type="Proteomes" id="UP000182248">
    <property type="component" value="Unassembled WGS sequence"/>
</dbReference>
<proteinExistence type="predicted"/>
<dbReference type="AlphaFoldDB" id="A0A1K1PFS2"/>
<reference evidence="1 2" key="1">
    <citation type="submission" date="2016-11" db="EMBL/GenBank/DDBJ databases">
        <authorList>
            <person name="Jaros S."/>
            <person name="Januszkiewicz K."/>
            <person name="Wedrychowicz H."/>
        </authorList>
    </citation>
    <scope>NUCLEOTIDE SEQUENCE [LARGE SCALE GENOMIC DNA]</scope>
    <source>
        <strain evidence="1 2">CGMCC 1.12145</strain>
    </source>
</reference>
<dbReference type="STRING" id="1150368.SAMN02927921_01743"/>
<evidence type="ECO:0000313" key="2">
    <source>
        <dbReference type="Proteomes" id="UP000182248"/>
    </source>
</evidence>
<protein>
    <submittedName>
        <fullName evidence="1">Uncharacterized protein</fullName>
    </submittedName>
</protein>
<name>A0A1K1PFS2_9FLAO</name>
<gene>
    <name evidence="1" type="ORF">SAMN02927921_01743</name>
</gene>
<evidence type="ECO:0000313" key="1">
    <source>
        <dbReference type="EMBL" id="SFW46337.1"/>
    </source>
</evidence>